<dbReference type="PANTHER" id="PTHR30558:SF3">
    <property type="entry name" value="BIOPOLYMER TRANSPORT PROTEIN EXBD-RELATED"/>
    <property type="match status" value="1"/>
</dbReference>
<dbReference type="PANTHER" id="PTHR30558">
    <property type="entry name" value="EXBD MEMBRANE COMPONENT OF PMF-DRIVEN MACROMOLECULE IMPORT SYSTEM"/>
    <property type="match status" value="1"/>
</dbReference>
<comment type="similarity">
    <text evidence="2 7">Belongs to the ExbD/TolR family.</text>
</comment>
<dbReference type="Pfam" id="PF02472">
    <property type="entry name" value="ExbD"/>
    <property type="match status" value="1"/>
</dbReference>
<evidence type="ECO:0000256" key="8">
    <source>
        <dbReference type="SAM" id="Phobius"/>
    </source>
</evidence>
<evidence type="ECO:0000256" key="7">
    <source>
        <dbReference type="RuleBase" id="RU003879"/>
    </source>
</evidence>
<keyword evidence="7" id="KW-0813">Transport</keyword>
<name>A0A225LY42_9BURK</name>
<accession>A0A225LY42</accession>
<proteinExistence type="inferred from homology"/>
<dbReference type="EMBL" id="NJIH01000021">
    <property type="protein sequence ID" value="OWT53452.1"/>
    <property type="molecule type" value="Genomic_DNA"/>
</dbReference>
<evidence type="ECO:0000256" key="5">
    <source>
        <dbReference type="ARBA" id="ARBA00022989"/>
    </source>
</evidence>
<keyword evidence="5 8" id="KW-1133">Transmembrane helix</keyword>
<keyword evidence="4 7" id="KW-0812">Transmembrane</keyword>
<evidence type="ECO:0000313" key="10">
    <source>
        <dbReference type="Proteomes" id="UP000214603"/>
    </source>
</evidence>
<dbReference type="Gene3D" id="3.30.420.270">
    <property type="match status" value="1"/>
</dbReference>
<dbReference type="GO" id="GO:0015031">
    <property type="term" value="P:protein transport"/>
    <property type="evidence" value="ECO:0007669"/>
    <property type="project" value="UniProtKB-KW"/>
</dbReference>
<evidence type="ECO:0000256" key="3">
    <source>
        <dbReference type="ARBA" id="ARBA00022475"/>
    </source>
</evidence>
<dbReference type="GO" id="GO:0005886">
    <property type="term" value="C:plasma membrane"/>
    <property type="evidence" value="ECO:0007669"/>
    <property type="project" value="UniProtKB-SubCell"/>
</dbReference>
<dbReference type="OrthoDB" id="424972at2"/>
<evidence type="ECO:0000256" key="6">
    <source>
        <dbReference type="ARBA" id="ARBA00023136"/>
    </source>
</evidence>
<evidence type="ECO:0000313" key="9">
    <source>
        <dbReference type="EMBL" id="OWT53452.1"/>
    </source>
</evidence>
<keyword evidence="3" id="KW-1003">Cell membrane</keyword>
<comment type="caution">
    <text evidence="9">The sequence shown here is derived from an EMBL/GenBank/DDBJ whole genome shotgun (WGS) entry which is preliminary data.</text>
</comment>
<keyword evidence="6 8" id="KW-0472">Membrane</keyword>
<evidence type="ECO:0000256" key="2">
    <source>
        <dbReference type="ARBA" id="ARBA00005811"/>
    </source>
</evidence>
<gene>
    <name evidence="9" type="ORF">CEY11_24525</name>
</gene>
<dbReference type="Proteomes" id="UP000214603">
    <property type="component" value="Unassembled WGS sequence"/>
</dbReference>
<organism evidence="9 10">
    <name type="scientific">Candidimonas nitroreducens</name>
    <dbReference type="NCBI Taxonomy" id="683354"/>
    <lineage>
        <taxon>Bacteria</taxon>
        <taxon>Pseudomonadati</taxon>
        <taxon>Pseudomonadota</taxon>
        <taxon>Betaproteobacteria</taxon>
        <taxon>Burkholderiales</taxon>
        <taxon>Alcaligenaceae</taxon>
        <taxon>Candidimonas</taxon>
    </lineage>
</organism>
<dbReference type="RefSeq" id="WP_088606070.1">
    <property type="nucleotide sequence ID" value="NZ_NJIH01000021.1"/>
</dbReference>
<keyword evidence="7" id="KW-0653">Protein transport</keyword>
<feature type="transmembrane region" description="Helical" evidence="8">
    <location>
        <begin position="16"/>
        <end position="36"/>
    </location>
</feature>
<dbReference type="GO" id="GO:0022857">
    <property type="term" value="F:transmembrane transporter activity"/>
    <property type="evidence" value="ECO:0007669"/>
    <property type="project" value="InterPro"/>
</dbReference>
<dbReference type="AlphaFoldDB" id="A0A225LY42"/>
<protein>
    <submittedName>
        <fullName evidence="9">Biopolymer transporter ExbD</fullName>
    </submittedName>
</protein>
<comment type="subcellular location">
    <subcellularLocation>
        <location evidence="1">Cell membrane</location>
        <topology evidence="1">Single-pass membrane protein</topology>
    </subcellularLocation>
    <subcellularLocation>
        <location evidence="7">Cell membrane</location>
        <topology evidence="7">Single-pass type II membrane protein</topology>
    </subcellularLocation>
</comment>
<sequence>MNFRPPNSGDEPEINLIPLIDVLLVILIFLAATTSFTRIKQLGIELPQAQADAVDPKAINIAVSRDGQYALDGRWLQNPDTAAIAAALAEAAGGRKDPVLVINADAQSTHASVVRVMQAARLAHIGRVDFATRDAP</sequence>
<dbReference type="InterPro" id="IPR003400">
    <property type="entry name" value="ExbD"/>
</dbReference>
<keyword evidence="10" id="KW-1185">Reference proteome</keyword>
<evidence type="ECO:0000256" key="4">
    <source>
        <dbReference type="ARBA" id="ARBA00022692"/>
    </source>
</evidence>
<reference evidence="10" key="1">
    <citation type="submission" date="2017-06" db="EMBL/GenBank/DDBJ databases">
        <title>Herbaspirillum phytohormonus sp. nov., isolated from the root nodule of Robinia pseudoacacia in lead-zinc mine.</title>
        <authorList>
            <person name="Fan M."/>
            <person name="Lin Y."/>
        </authorList>
    </citation>
    <scope>NUCLEOTIDE SEQUENCE [LARGE SCALE GENOMIC DNA]</scope>
    <source>
        <strain evidence="10">SC-089</strain>
    </source>
</reference>
<evidence type="ECO:0000256" key="1">
    <source>
        <dbReference type="ARBA" id="ARBA00004162"/>
    </source>
</evidence>